<accession>A0ABD2N9J0</accession>
<organism evidence="1 2">
    <name type="scientific">Cryptolaemus montrouzieri</name>
    <dbReference type="NCBI Taxonomy" id="559131"/>
    <lineage>
        <taxon>Eukaryota</taxon>
        <taxon>Metazoa</taxon>
        <taxon>Ecdysozoa</taxon>
        <taxon>Arthropoda</taxon>
        <taxon>Hexapoda</taxon>
        <taxon>Insecta</taxon>
        <taxon>Pterygota</taxon>
        <taxon>Neoptera</taxon>
        <taxon>Endopterygota</taxon>
        <taxon>Coleoptera</taxon>
        <taxon>Polyphaga</taxon>
        <taxon>Cucujiformia</taxon>
        <taxon>Coccinelloidea</taxon>
        <taxon>Coccinellidae</taxon>
        <taxon>Scymninae</taxon>
        <taxon>Scymnini</taxon>
        <taxon>Cryptolaemus</taxon>
    </lineage>
</organism>
<evidence type="ECO:0000313" key="1">
    <source>
        <dbReference type="EMBL" id="KAL3275358.1"/>
    </source>
</evidence>
<feature type="non-terminal residue" evidence="1">
    <location>
        <position position="52"/>
    </location>
</feature>
<comment type="caution">
    <text evidence="1">The sequence shown here is derived from an EMBL/GenBank/DDBJ whole genome shotgun (WGS) entry which is preliminary data.</text>
</comment>
<gene>
    <name evidence="1" type="ORF">HHI36_020125</name>
</gene>
<evidence type="ECO:0000313" key="2">
    <source>
        <dbReference type="Proteomes" id="UP001516400"/>
    </source>
</evidence>
<dbReference type="EMBL" id="JABFTP020000083">
    <property type="protein sequence ID" value="KAL3275358.1"/>
    <property type="molecule type" value="Genomic_DNA"/>
</dbReference>
<proteinExistence type="predicted"/>
<reference evidence="1 2" key="1">
    <citation type="journal article" date="2021" name="BMC Biol.">
        <title>Horizontally acquired antibacterial genes associated with adaptive radiation of ladybird beetles.</title>
        <authorList>
            <person name="Li H.S."/>
            <person name="Tang X.F."/>
            <person name="Huang Y.H."/>
            <person name="Xu Z.Y."/>
            <person name="Chen M.L."/>
            <person name="Du X.Y."/>
            <person name="Qiu B.Y."/>
            <person name="Chen P.T."/>
            <person name="Zhang W."/>
            <person name="Slipinski A."/>
            <person name="Escalona H.E."/>
            <person name="Waterhouse R.M."/>
            <person name="Zwick A."/>
            <person name="Pang H."/>
        </authorList>
    </citation>
    <scope>NUCLEOTIDE SEQUENCE [LARGE SCALE GENOMIC DNA]</scope>
    <source>
        <strain evidence="1">SYSU2018</strain>
    </source>
</reference>
<dbReference type="AlphaFoldDB" id="A0ABD2N9J0"/>
<name>A0ABD2N9J0_9CUCU</name>
<keyword evidence="2" id="KW-1185">Reference proteome</keyword>
<protein>
    <submittedName>
        <fullName evidence="1">Uncharacterized protein</fullName>
    </submittedName>
</protein>
<dbReference type="Proteomes" id="UP001516400">
    <property type="component" value="Unassembled WGS sequence"/>
</dbReference>
<sequence length="52" mass="5912">MFELGPDLKIGVTSTVFQRPGKVPAYKQKLKITKRGSTKLWAHGTIKDKIWL</sequence>